<proteinExistence type="predicted"/>
<feature type="non-terminal residue" evidence="1">
    <location>
        <position position="1"/>
    </location>
</feature>
<organism evidence="1 2">
    <name type="scientific">Beta vulgaris subsp. vulgaris</name>
    <name type="common">Beet</name>
    <dbReference type="NCBI Taxonomy" id="3555"/>
    <lineage>
        <taxon>Eukaryota</taxon>
        <taxon>Viridiplantae</taxon>
        <taxon>Streptophyta</taxon>
        <taxon>Embryophyta</taxon>
        <taxon>Tracheophyta</taxon>
        <taxon>Spermatophyta</taxon>
        <taxon>Magnoliopsida</taxon>
        <taxon>eudicotyledons</taxon>
        <taxon>Gunneridae</taxon>
        <taxon>Pentapetalae</taxon>
        <taxon>Caryophyllales</taxon>
        <taxon>Chenopodiaceae</taxon>
        <taxon>Betoideae</taxon>
        <taxon>Beta</taxon>
    </lineage>
</organism>
<dbReference type="Gramene" id="KMS93310">
    <property type="protein sequence ID" value="KMS93310"/>
    <property type="gene ID" value="BVRB_032770"/>
</dbReference>
<accession>A0A0J8DRF5</accession>
<dbReference type="EMBL" id="KQ104257">
    <property type="protein sequence ID" value="KMS93310.1"/>
    <property type="molecule type" value="Genomic_DNA"/>
</dbReference>
<name>A0A0J8DRF5_BETVV</name>
<keyword evidence="2" id="KW-1185">Reference proteome</keyword>
<evidence type="ECO:0000313" key="1">
    <source>
        <dbReference type="EMBL" id="KMS93310.1"/>
    </source>
</evidence>
<dbReference type="Proteomes" id="UP000035740">
    <property type="component" value="Unassembled WGS sequence"/>
</dbReference>
<sequence length="149" mass="17437">SPGKYWIKTSVLLAQRSSLQDCERARLRFLNLMEPQMWAHIFHHHNMYLLAQSPDFMSFCETFLSEHPKRELFEDAIVLVRIFAFIEDCDEQHQQVLEGIDVRRLLSNCEALSLHSTLLFPYNAIWLLGAFCNEFSAECGELFVEHAPF</sequence>
<dbReference type="AlphaFoldDB" id="A0A0J8DRF5"/>
<feature type="non-terminal residue" evidence="1">
    <location>
        <position position="149"/>
    </location>
</feature>
<protein>
    <submittedName>
        <fullName evidence="1">Uncharacterized protein</fullName>
    </submittedName>
</protein>
<gene>
    <name evidence="1" type="ORF">BVRB_032770</name>
</gene>
<reference evidence="1 2" key="1">
    <citation type="journal article" date="2014" name="Nature">
        <title>The genome of the recently domesticated crop plant sugar beet (Beta vulgaris).</title>
        <authorList>
            <person name="Dohm J.C."/>
            <person name="Minoche A.E."/>
            <person name="Holtgrawe D."/>
            <person name="Capella-Gutierrez S."/>
            <person name="Zakrzewski F."/>
            <person name="Tafer H."/>
            <person name="Rupp O."/>
            <person name="Sorensen T.R."/>
            <person name="Stracke R."/>
            <person name="Reinhardt R."/>
            <person name="Goesmann A."/>
            <person name="Kraft T."/>
            <person name="Schulz B."/>
            <person name="Stadler P.F."/>
            <person name="Schmidt T."/>
            <person name="Gabaldon T."/>
            <person name="Lehrach H."/>
            <person name="Weisshaar B."/>
            <person name="Himmelbauer H."/>
        </authorList>
    </citation>
    <scope>NUCLEOTIDE SEQUENCE [LARGE SCALE GENOMIC DNA]</scope>
    <source>
        <tissue evidence="1">Taproot</tissue>
    </source>
</reference>
<evidence type="ECO:0000313" key="2">
    <source>
        <dbReference type="Proteomes" id="UP000035740"/>
    </source>
</evidence>